<dbReference type="SUPFAM" id="SSF57196">
    <property type="entry name" value="EGF/Laminin"/>
    <property type="match status" value="1"/>
</dbReference>
<evidence type="ECO:0000256" key="1">
    <source>
        <dbReference type="ARBA" id="ARBA00022536"/>
    </source>
</evidence>
<dbReference type="Pfam" id="PF07645">
    <property type="entry name" value="EGF_CA"/>
    <property type="match status" value="1"/>
</dbReference>
<dbReference type="InterPro" id="IPR003961">
    <property type="entry name" value="FN3_dom"/>
</dbReference>
<dbReference type="InterPro" id="IPR001507">
    <property type="entry name" value="ZP_dom"/>
</dbReference>
<feature type="compositionally biased region" description="Polar residues" evidence="5">
    <location>
        <begin position="28"/>
        <end position="39"/>
    </location>
</feature>
<dbReference type="Gene3D" id="2.60.40.3210">
    <property type="entry name" value="Zona pellucida, ZP-N domain"/>
    <property type="match status" value="1"/>
</dbReference>
<keyword evidence="1 4" id="KW-0245">EGF-like domain</keyword>
<dbReference type="InterPro" id="IPR055355">
    <property type="entry name" value="ZP-C"/>
</dbReference>
<dbReference type="Gene3D" id="2.60.40.4100">
    <property type="entry name" value="Zona pellucida, ZP-C domain"/>
    <property type="match status" value="1"/>
</dbReference>
<dbReference type="SMART" id="SM00060">
    <property type="entry name" value="FN3"/>
    <property type="match status" value="2"/>
</dbReference>
<dbReference type="Proteomes" id="UP000007635">
    <property type="component" value="Chromosome IV"/>
</dbReference>
<dbReference type="PANTHER" id="PTHR14002">
    <property type="entry name" value="ENDOGLIN/TGF-BETA RECEPTOR TYPE III"/>
    <property type="match status" value="1"/>
</dbReference>
<dbReference type="PROSITE" id="PS50853">
    <property type="entry name" value="FN3"/>
    <property type="match status" value="1"/>
</dbReference>
<keyword evidence="11" id="KW-1185">Reference proteome</keyword>
<dbReference type="InterPro" id="IPR042235">
    <property type="entry name" value="ZP-C_dom"/>
</dbReference>
<reference evidence="10 11" key="1">
    <citation type="journal article" date="2021" name="G3 (Bethesda)">
        <title>Improved contiguity of the threespine stickleback genome using long-read sequencing.</title>
        <authorList>
            <person name="Nath S."/>
            <person name="Shaw D.E."/>
            <person name="White M.A."/>
        </authorList>
    </citation>
    <scope>NUCLEOTIDE SEQUENCE [LARGE SCALE GENOMIC DNA]</scope>
    <source>
        <strain evidence="10 11">Lake Benthic</strain>
    </source>
</reference>
<protein>
    <recommendedName>
        <fullName evidence="12">ZP domain-containing protein</fullName>
    </recommendedName>
</protein>
<evidence type="ECO:0000256" key="5">
    <source>
        <dbReference type="SAM" id="MobiDB-lite"/>
    </source>
</evidence>
<evidence type="ECO:0008006" key="12">
    <source>
        <dbReference type="Google" id="ProtNLM"/>
    </source>
</evidence>
<feature type="domain" description="Fibronectin type-III" evidence="8">
    <location>
        <begin position="296"/>
        <end position="390"/>
    </location>
</feature>
<dbReference type="InterPro" id="IPR000152">
    <property type="entry name" value="EGF-type_Asp/Asn_hydroxyl_site"/>
</dbReference>
<dbReference type="InterPro" id="IPR000742">
    <property type="entry name" value="EGF"/>
</dbReference>
<evidence type="ECO:0000313" key="11">
    <source>
        <dbReference type="Proteomes" id="UP000007635"/>
    </source>
</evidence>
<dbReference type="PROSITE" id="PS51034">
    <property type="entry name" value="ZP_2"/>
    <property type="match status" value="1"/>
</dbReference>
<dbReference type="Pfam" id="PF23344">
    <property type="entry name" value="ZP-N"/>
    <property type="match status" value="1"/>
</dbReference>
<keyword evidence="6" id="KW-0812">Transmembrane</keyword>
<feature type="transmembrane region" description="Helical" evidence="6">
    <location>
        <begin position="1045"/>
        <end position="1065"/>
    </location>
</feature>
<dbReference type="GO" id="GO:0005509">
    <property type="term" value="F:calcium ion binding"/>
    <property type="evidence" value="ECO:0007669"/>
    <property type="project" value="InterPro"/>
</dbReference>
<dbReference type="CDD" id="cd00054">
    <property type="entry name" value="EGF_CA"/>
    <property type="match status" value="1"/>
</dbReference>
<dbReference type="InterPro" id="IPR055356">
    <property type="entry name" value="ZP-N"/>
</dbReference>
<dbReference type="InterPro" id="IPR001881">
    <property type="entry name" value="EGF-like_Ca-bd_dom"/>
</dbReference>
<sequence>MKRPSYSGLEAEPAMKSPPWIHTMTGRGATSGQLKSTSRGTKTLRISDVEGDGADFRNSLQLSFIIFILVPYSISFGRCDDMSFSICWMSEGGALERQDGNVWLNDTALKSIRAEGKVTSLTVPPAVENKLTLQYGGYVQSWTLRFTPRTKDTEVRGQQKPVEQPTSATKGFLDSMSPNEVFACENGTVFFHQDEDFFLAVGHTKRLPVALESRSPSMLLVSWGENRPAFSSSHMVTLYYIELGSFNALGTDTIINTTNNHYRFTALNACSAYVPCVETGGSHSLICIATITDPDIPHDFAVKSWNSHSLSLAWDCPEKFSFFLLTAFYLNGVDHITEEVLFLVQDNFEFVLSDLEPCTKVKFGLQTVCQAGVESRYSKMVLNDGNSADSSIGALRQTSFGPDNYTISWEVRNTSSISMFRVYHEEVLQGPTLITSATVGGLLPCKQYQAKVEALCGDDLLMSSKVVTAHTGPRGVSELRYRSNDSTALWMPRTHQPAVAFLYELSVENGPTMQSSRVTDPEVHLPGLEKGKTYLLDVWEECGGQWKSERSHLDFETPNSSFGLQIRAAGHVLDEGLQFNLSFLDLTMIVPWSMPADLLDDMSEPRAKMEKIYKDKLHELLKDFSQPVRIELASFEPADDPDKTEVLFMSFDASETERDVPLSVGDLLDYIQSLKTDDVTVTDGVIHWNGPDLCASSKRPLCPRNSLCINTLGSYTCVCQHGYYDVTSIMEPPVASHPVCNEKGLFSQCGPRHQMVAGIAKPYLTSYIGGEVDVRLNDGRCTVNQSDVFYYFRSSLNASECGTQRRVNTTHIVLQNTLTVTMTREHTTTRRDLKVVWKCVYPRHYIRNAQVGVDMEWLTSISLVAFNSSLQLGLTMTLHTDESFTSSYRDVVTMELEDTLFFQVTLQSNNSFAADVLLQVESCWATESTDPHDAVQAILLEHSCAVDYTFRWLSVNGLAQMSRFSIQMFTMPKGLPLYVHCQANICGQVEDCSKNCTNHHRPKRSVSQTGREGKKAAVVSAGPVVVINRKRTTGVPSDWTEHMTMISIVAGSIGFLGGAVLLVSATKAVMSYYERLQLQ</sequence>
<dbReference type="SMART" id="SM00241">
    <property type="entry name" value="ZP"/>
    <property type="match status" value="1"/>
</dbReference>
<keyword evidence="2" id="KW-0732">Signal</keyword>
<evidence type="ECO:0000256" key="4">
    <source>
        <dbReference type="PROSITE-ProRule" id="PRU00076"/>
    </source>
</evidence>
<evidence type="ECO:0000256" key="3">
    <source>
        <dbReference type="ARBA" id="ARBA00023157"/>
    </source>
</evidence>
<dbReference type="Ensembl" id="ENSGACT00000077972.1">
    <property type="protein sequence ID" value="ENSGACP00000071880.1"/>
    <property type="gene ID" value="ENSGACG00000038102.1"/>
</dbReference>
<dbReference type="PROSITE" id="PS00010">
    <property type="entry name" value="ASX_HYDROXYL"/>
    <property type="match status" value="1"/>
</dbReference>
<keyword evidence="6" id="KW-0472">Membrane</keyword>
<evidence type="ECO:0000256" key="6">
    <source>
        <dbReference type="SAM" id="Phobius"/>
    </source>
</evidence>
<comment type="caution">
    <text evidence="4">Lacks conserved residue(s) required for the propagation of feature annotation.</text>
</comment>
<reference evidence="10" key="3">
    <citation type="submission" date="2025-09" db="UniProtKB">
        <authorList>
            <consortium name="Ensembl"/>
        </authorList>
    </citation>
    <scope>IDENTIFICATION</scope>
</reference>
<reference evidence="10" key="2">
    <citation type="submission" date="2025-08" db="UniProtKB">
        <authorList>
            <consortium name="Ensembl"/>
        </authorList>
    </citation>
    <scope>IDENTIFICATION</scope>
</reference>
<dbReference type="PROSITE" id="PS50026">
    <property type="entry name" value="EGF_3"/>
    <property type="match status" value="1"/>
</dbReference>
<evidence type="ECO:0000259" key="8">
    <source>
        <dbReference type="PROSITE" id="PS50853"/>
    </source>
</evidence>
<feature type="domain" description="EGF-like" evidence="7">
    <location>
        <begin position="690"/>
        <end position="729"/>
    </location>
</feature>
<proteinExistence type="predicted"/>
<dbReference type="SMART" id="SM00179">
    <property type="entry name" value="EGF_CA"/>
    <property type="match status" value="1"/>
</dbReference>
<keyword evidence="6" id="KW-1133">Transmembrane helix</keyword>
<dbReference type="Gene3D" id="2.10.25.10">
    <property type="entry name" value="Laminin"/>
    <property type="match status" value="1"/>
</dbReference>
<evidence type="ECO:0000259" key="7">
    <source>
        <dbReference type="PROSITE" id="PS50026"/>
    </source>
</evidence>
<accession>A0AAQ4S924</accession>
<organism evidence="10 11">
    <name type="scientific">Gasterosteus aculeatus aculeatus</name>
    <name type="common">three-spined stickleback</name>
    <dbReference type="NCBI Taxonomy" id="481459"/>
    <lineage>
        <taxon>Eukaryota</taxon>
        <taxon>Metazoa</taxon>
        <taxon>Chordata</taxon>
        <taxon>Craniata</taxon>
        <taxon>Vertebrata</taxon>
        <taxon>Euteleostomi</taxon>
        <taxon>Actinopterygii</taxon>
        <taxon>Neopterygii</taxon>
        <taxon>Teleostei</taxon>
        <taxon>Neoteleostei</taxon>
        <taxon>Acanthomorphata</taxon>
        <taxon>Eupercaria</taxon>
        <taxon>Perciformes</taxon>
        <taxon>Cottioidei</taxon>
        <taxon>Gasterosteales</taxon>
        <taxon>Gasterosteidae</taxon>
        <taxon>Gasterosteus</taxon>
    </lineage>
</organism>
<keyword evidence="3" id="KW-1015">Disulfide bond</keyword>
<name>A0AAQ4S924_GASAC</name>
<dbReference type="AlphaFoldDB" id="A0AAQ4S924"/>
<dbReference type="PANTHER" id="PTHR14002:SF60">
    <property type="entry name" value="ZP DOMAIN-CONTAINING PROTEIN"/>
    <property type="match status" value="1"/>
</dbReference>
<dbReference type="GeneTree" id="ENSGT00940000163632"/>
<evidence type="ECO:0000256" key="2">
    <source>
        <dbReference type="ARBA" id="ARBA00022729"/>
    </source>
</evidence>
<dbReference type="InterPro" id="IPR049883">
    <property type="entry name" value="NOTCH1_EGF-like"/>
</dbReference>
<feature type="region of interest" description="Disordered" evidence="5">
    <location>
        <begin position="1"/>
        <end position="39"/>
    </location>
</feature>
<dbReference type="Pfam" id="PF00100">
    <property type="entry name" value="Zona_pellucida"/>
    <property type="match status" value="1"/>
</dbReference>
<dbReference type="SUPFAM" id="SSF49265">
    <property type="entry name" value="Fibronectin type III"/>
    <property type="match status" value="1"/>
</dbReference>
<feature type="domain" description="ZP" evidence="9">
    <location>
        <begin position="748"/>
        <end position="1003"/>
    </location>
</feature>
<evidence type="ECO:0000313" key="10">
    <source>
        <dbReference type="Ensembl" id="ENSGACP00000071880.1"/>
    </source>
</evidence>
<dbReference type="InterPro" id="IPR036116">
    <property type="entry name" value="FN3_sf"/>
</dbReference>
<evidence type="ECO:0000259" key="9">
    <source>
        <dbReference type="PROSITE" id="PS51034"/>
    </source>
</evidence>